<dbReference type="SUPFAM" id="SSF52096">
    <property type="entry name" value="ClpP/crotonase"/>
    <property type="match status" value="1"/>
</dbReference>
<evidence type="ECO:0000256" key="6">
    <source>
        <dbReference type="SAM" id="SignalP"/>
    </source>
</evidence>
<reference evidence="8 9" key="1">
    <citation type="submission" date="2016-06" db="EMBL/GenBank/DDBJ databases">
        <title>Insight into the functional genes involving in sulfur oxidation in Pearl River water.</title>
        <authorList>
            <person name="Luo J."/>
            <person name="Tan X."/>
            <person name="Lin W."/>
        </authorList>
    </citation>
    <scope>NUCLEOTIDE SEQUENCE [LARGE SCALE GENOMIC DNA]</scope>
    <source>
        <strain evidence="8 9">LS2</strain>
    </source>
</reference>
<evidence type="ECO:0000259" key="7">
    <source>
        <dbReference type="PROSITE" id="PS50106"/>
    </source>
</evidence>
<evidence type="ECO:0000256" key="2">
    <source>
        <dbReference type="ARBA" id="ARBA00022670"/>
    </source>
</evidence>
<keyword evidence="3 5" id="KW-0378">Hydrolase</keyword>
<protein>
    <submittedName>
        <fullName evidence="8">Peptidase S41</fullName>
    </submittedName>
</protein>
<dbReference type="Gene3D" id="2.30.42.10">
    <property type="match status" value="1"/>
</dbReference>
<feature type="chain" id="PRO_5008250461" evidence="6">
    <location>
        <begin position="26"/>
        <end position="451"/>
    </location>
</feature>
<evidence type="ECO:0000256" key="3">
    <source>
        <dbReference type="ARBA" id="ARBA00022801"/>
    </source>
</evidence>
<gene>
    <name evidence="8" type="ORF">A9404_08800</name>
</gene>
<accession>A0A191ZKK6</accession>
<dbReference type="InterPro" id="IPR055210">
    <property type="entry name" value="CtpA/B_N"/>
</dbReference>
<dbReference type="InterPro" id="IPR005151">
    <property type="entry name" value="Tail-specific_protease"/>
</dbReference>
<organism evidence="8 9">
    <name type="scientific">Halothiobacillus diazotrophicus</name>
    <dbReference type="NCBI Taxonomy" id="1860122"/>
    <lineage>
        <taxon>Bacteria</taxon>
        <taxon>Pseudomonadati</taxon>
        <taxon>Pseudomonadota</taxon>
        <taxon>Gammaproteobacteria</taxon>
        <taxon>Chromatiales</taxon>
        <taxon>Halothiobacillaceae</taxon>
        <taxon>Halothiobacillus</taxon>
    </lineage>
</organism>
<dbReference type="SMART" id="SM00228">
    <property type="entry name" value="PDZ"/>
    <property type="match status" value="1"/>
</dbReference>
<keyword evidence="6" id="KW-0732">Signal</keyword>
<name>A0A191ZKK6_9GAMM</name>
<feature type="domain" description="PDZ" evidence="7">
    <location>
        <begin position="92"/>
        <end position="160"/>
    </location>
</feature>
<feature type="signal peptide" evidence="6">
    <location>
        <begin position="1"/>
        <end position="25"/>
    </location>
</feature>
<evidence type="ECO:0000256" key="4">
    <source>
        <dbReference type="ARBA" id="ARBA00022825"/>
    </source>
</evidence>
<dbReference type="PANTHER" id="PTHR32060:SF30">
    <property type="entry name" value="CARBOXY-TERMINAL PROCESSING PROTEASE CTPA"/>
    <property type="match status" value="1"/>
</dbReference>
<dbReference type="InterPro" id="IPR001478">
    <property type="entry name" value="PDZ"/>
</dbReference>
<dbReference type="GO" id="GO:0006508">
    <property type="term" value="P:proteolysis"/>
    <property type="evidence" value="ECO:0007669"/>
    <property type="project" value="UniProtKB-KW"/>
</dbReference>
<dbReference type="InterPro" id="IPR036034">
    <property type="entry name" value="PDZ_sf"/>
</dbReference>
<proteinExistence type="inferred from homology"/>
<sequence length="451" mass="48334">MRKTSTLGVAAVFGFSVAIAINALADKDSAPNATDVQSTIPLNELRTFTDVLTRVKADYVDPVSDKTLMDNAIRGMISRLDPHSNYMDKSEFKDLQETTTGKFGGLGLQVGMKENIITVIAPIDDTPAQRAGIKAGDKIVKINGELTQGLDLEKSVKLMRGEPGTKITLTIVRDGVDKPFDVTIERAIINVKSVKARMLDPGFGYIRIAQFQSDTTEQMHDALNQLIKDNDNHPLKGLVLDLRNNPGGVLQAAVGVVDTFVNKGLIVYTDGRDADSKMSFKAHEGDMLSGAPIVVLVNGGSASASEIVAGALQDDGRALIAGERTFGKGSVQSIMPLSNGGALRLTTARYFTPSGRSIQGEGIKPDVEVHQLKIADIEKVFSIKEADLAGHITNPNNNGKGDKAPKEAPIKQMINTDGKPLVESDYQLYEGLNLLKGMAIVAKRDAKHTGS</sequence>
<evidence type="ECO:0000313" key="9">
    <source>
        <dbReference type="Proteomes" id="UP000078596"/>
    </source>
</evidence>
<dbReference type="CDD" id="cd06782">
    <property type="entry name" value="cpPDZ_CPP-like"/>
    <property type="match status" value="1"/>
</dbReference>
<dbReference type="GO" id="GO:0007165">
    <property type="term" value="P:signal transduction"/>
    <property type="evidence" value="ECO:0007669"/>
    <property type="project" value="TreeGrafter"/>
</dbReference>
<keyword evidence="2 5" id="KW-0645">Protease</keyword>
<dbReference type="FunFam" id="3.30.750.44:FF:000001">
    <property type="entry name" value="S41 family peptidase"/>
    <property type="match status" value="1"/>
</dbReference>
<evidence type="ECO:0000256" key="5">
    <source>
        <dbReference type="RuleBase" id="RU004404"/>
    </source>
</evidence>
<dbReference type="KEGG" id="haz:A9404_08800"/>
<dbReference type="EMBL" id="CP016027">
    <property type="protein sequence ID" value="ANJ68382.1"/>
    <property type="molecule type" value="Genomic_DNA"/>
</dbReference>
<dbReference type="PROSITE" id="PS50106">
    <property type="entry name" value="PDZ"/>
    <property type="match status" value="1"/>
</dbReference>
<dbReference type="Pfam" id="PF03572">
    <property type="entry name" value="Peptidase_S41"/>
    <property type="match status" value="1"/>
</dbReference>
<dbReference type="GO" id="GO:0008236">
    <property type="term" value="F:serine-type peptidase activity"/>
    <property type="evidence" value="ECO:0007669"/>
    <property type="project" value="UniProtKB-KW"/>
</dbReference>
<dbReference type="GO" id="GO:0004175">
    <property type="term" value="F:endopeptidase activity"/>
    <property type="evidence" value="ECO:0007669"/>
    <property type="project" value="TreeGrafter"/>
</dbReference>
<dbReference type="FunFam" id="3.90.226.10:FF:000029">
    <property type="entry name" value="Peptidase, S41 family"/>
    <property type="match status" value="1"/>
</dbReference>
<dbReference type="NCBIfam" id="TIGR00225">
    <property type="entry name" value="prc"/>
    <property type="match status" value="1"/>
</dbReference>
<dbReference type="Gene3D" id="3.90.226.10">
    <property type="entry name" value="2-enoyl-CoA Hydratase, Chain A, domain 1"/>
    <property type="match status" value="1"/>
</dbReference>
<dbReference type="SMART" id="SM00245">
    <property type="entry name" value="TSPc"/>
    <property type="match status" value="1"/>
</dbReference>
<dbReference type="Pfam" id="PF13180">
    <property type="entry name" value="PDZ_2"/>
    <property type="match status" value="1"/>
</dbReference>
<comment type="similarity">
    <text evidence="1 5">Belongs to the peptidase S41A family.</text>
</comment>
<dbReference type="SUPFAM" id="SSF50156">
    <property type="entry name" value="PDZ domain-like"/>
    <property type="match status" value="1"/>
</dbReference>
<dbReference type="AlphaFoldDB" id="A0A191ZKK6"/>
<dbReference type="Proteomes" id="UP000078596">
    <property type="component" value="Chromosome"/>
</dbReference>
<keyword evidence="4 5" id="KW-0720">Serine protease</keyword>
<dbReference type="FunFam" id="2.30.42.10:FF:000063">
    <property type="entry name" value="Peptidase, S41 family"/>
    <property type="match status" value="1"/>
</dbReference>
<evidence type="ECO:0000313" key="8">
    <source>
        <dbReference type="EMBL" id="ANJ68382.1"/>
    </source>
</evidence>
<dbReference type="GO" id="GO:0030288">
    <property type="term" value="C:outer membrane-bounded periplasmic space"/>
    <property type="evidence" value="ECO:0007669"/>
    <property type="project" value="TreeGrafter"/>
</dbReference>
<dbReference type="InterPro" id="IPR029045">
    <property type="entry name" value="ClpP/crotonase-like_dom_sf"/>
</dbReference>
<dbReference type="Pfam" id="PF22694">
    <property type="entry name" value="CtpB_N-like"/>
    <property type="match status" value="1"/>
</dbReference>
<dbReference type="Gene3D" id="3.30.750.44">
    <property type="match status" value="1"/>
</dbReference>
<keyword evidence="9" id="KW-1185">Reference proteome</keyword>
<dbReference type="CDD" id="cd07560">
    <property type="entry name" value="Peptidase_S41_CPP"/>
    <property type="match status" value="1"/>
</dbReference>
<evidence type="ECO:0000256" key="1">
    <source>
        <dbReference type="ARBA" id="ARBA00009179"/>
    </source>
</evidence>
<dbReference type="PANTHER" id="PTHR32060">
    <property type="entry name" value="TAIL-SPECIFIC PROTEASE"/>
    <property type="match status" value="1"/>
</dbReference>
<dbReference type="STRING" id="1860122.A9404_08800"/>
<dbReference type="InterPro" id="IPR004447">
    <property type="entry name" value="Peptidase_S41A"/>
</dbReference>